<sequence>MRNVVVIGGGPAGMMAAIAAAEDGNHVVLLEKNEKTAKKLYITGKGRCNITNRCDPSEFLKNVVSNPKFLMSALNGFTPEDAVAFFEQEGVPLKTERGRRVFPASDAAGDICDAFRRVLKRLGVEVRTEEPVLSLECDNDAVSAVITKKARYLPDVVILATGGMSYPGTGSTGDGFRFAGDLGLKTIDPVPALCPVVFAGVKSQERILPLQDVRYPEGLSLKNVRITVRTKKGEFSEFGEMLFTAKGVSGPAVLTVSSRINRIPLEGATLSIDLKPALDEKTLDQRLVKDFTALSNKQFKNSLGDLLPRSLIPMIVRLSGIDPERPVHTVTRAERTALTALLKGLTFSIASLGSQAEAIVTAGGVAVSELFPKTMASKKIKNLRFAGELIDVDALTGGYNLQIAMATGYAAGKGIL</sequence>
<feature type="domain" description="RsdA/BaiN/AoA(So)-like Rossmann fold-like" evidence="4">
    <location>
        <begin position="3"/>
        <end position="413"/>
    </location>
</feature>
<dbReference type="PANTHER" id="PTHR42887:SF2">
    <property type="entry name" value="OS12G0638800 PROTEIN"/>
    <property type="match status" value="1"/>
</dbReference>
<proteinExistence type="predicted"/>
<organism evidence="6 7">
    <name type="scientific">Candidatus Stercoripulliclostridium merdipullorum</name>
    <dbReference type="NCBI Taxonomy" id="2840952"/>
    <lineage>
        <taxon>Bacteria</taxon>
        <taxon>Bacillati</taxon>
        <taxon>Bacillota</taxon>
        <taxon>Clostridia</taxon>
        <taxon>Eubacteriales</taxon>
        <taxon>Candidatus Stercoripulliclostridium</taxon>
    </lineage>
</organism>
<evidence type="ECO:0000259" key="5">
    <source>
        <dbReference type="Pfam" id="PF22780"/>
    </source>
</evidence>
<dbReference type="Gene3D" id="1.10.8.260">
    <property type="entry name" value="HI0933 insert domain-like"/>
    <property type="match status" value="1"/>
</dbReference>
<evidence type="ECO:0000313" key="6">
    <source>
        <dbReference type="EMBL" id="HIV00004.1"/>
    </source>
</evidence>
<evidence type="ECO:0000259" key="4">
    <source>
        <dbReference type="Pfam" id="PF03486"/>
    </source>
</evidence>
<keyword evidence="3" id="KW-0274">FAD</keyword>
<reference evidence="6" key="2">
    <citation type="journal article" date="2021" name="PeerJ">
        <title>Extensive microbial diversity within the chicken gut microbiome revealed by metagenomics and culture.</title>
        <authorList>
            <person name="Gilroy R."/>
            <person name="Ravi A."/>
            <person name="Getino M."/>
            <person name="Pursley I."/>
            <person name="Horton D.L."/>
            <person name="Alikhan N.F."/>
            <person name="Baker D."/>
            <person name="Gharbi K."/>
            <person name="Hall N."/>
            <person name="Watson M."/>
            <person name="Adriaenssens E.M."/>
            <person name="Foster-Nyarko E."/>
            <person name="Jarju S."/>
            <person name="Secka A."/>
            <person name="Antonio M."/>
            <person name="Oren A."/>
            <person name="Chaudhuri R.R."/>
            <person name="La Ragione R."/>
            <person name="Hildebrand F."/>
            <person name="Pallen M.J."/>
        </authorList>
    </citation>
    <scope>NUCLEOTIDE SEQUENCE</scope>
    <source>
        <strain evidence="6">23406</strain>
    </source>
</reference>
<dbReference type="PANTHER" id="PTHR42887">
    <property type="entry name" value="OS12G0638800 PROTEIN"/>
    <property type="match status" value="1"/>
</dbReference>
<evidence type="ECO:0000313" key="7">
    <source>
        <dbReference type="Proteomes" id="UP000886891"/>
    </source>
</evidence>
<dbReference type="InterPro" id="IPR057661">
    <property type="entry name" value="RsdA/BaiN/AoA(So)_Rossmann"/>
</dbReference>
<dbReference type="NCBIfam" id="TIGR00275">
    <property type="entry name" value="aminoacetone oxidase family FAD-binding enzyme"/>
    <property type="match status" value="1"/>
</dbReference>
<dbReference type="InterPro" id="IPR036188">
    <property type="entry name" value="FAD/NAD-bd_sf"/>
</dbReference>
<dbReference type="InterPro" id="IPR023166">
    <property type="entry name" value="BaiN-like_dom_sf"/>
</dbReference>
<feature type="domain" description="RsdA/BaiN/AoA(So)-like insert" evidence="5">
    <location>
        <begin position="217"/>
        <end position="360"/>
    </location>
</feature>
<dbReference type="AlphaFoldDB" id="A0A9D1NC87"/>
<name>A0A9D1NC87_9FIRM</name>
<evidence type="ECO:0000256" key="3">
    <source>
        <dbReference type="ARBA" id="ARBA00022827"/>
    </source>
</evidence>
<dbReference type="Pfam" id="PF22780">
    <property type="entry name" value="HI0933_like_1st"/>
    <property type="match status" value="1"/>
</dbReference>
<dbReference type="SUPFAM" id="SSF51905">
    <property type="entry name" value="FAD/NAD(P)-binding domain"/>
    <property type="match status" value="1"/>
</dbReference>
<keyword evidence="2" id="KW-0285">Flavoprotein</keyword>
<dbReference type="InterPro" id="IPR004792">
    <property type="entry name" value="BaiN-like"/>
</dbReference>
<dbReference type="EMBL" id="DVOH01000018">
    <property type="protein sequence ID" value="HIV00004.1"/>
    <property type="molecule type" value="Genomic_DNA"/>
</dbReference>
<dbReference type="InterPro" id="IPR055178">
    <property type="entry name" value="RsdA/BaiN/AoA(So)-like_dom"/>
</dbReference>
<dbReference type="Gene3D" id="2.40.30.10">
    <property type="entry name" value="Translation factors"/>
    <property type="match status" value="1"/>
</dbReference>
<comment type="cofactor">
    <cofactor evidence="1">
        <name>FAD</name>
        <dbReference type="ChEBI" id="CHEBI:57692"/>
    </cofactor>
</comment>
<evidence type="ECO:0000256" key="1">
    <source>
        <dbReference type="ARBA" id="ARBA00001974"/>
    </source>
</evidence>
<dbReference type="Pfam" id="PF03486">
    <property type="entry name" value="HI0933_like"/>
    <property type="match status" value="1"/>
</dbReference>
<protein>
    <submittedName>
        <fullName evidence="6">NAD(P)/FAD-dependent oxidoreductase</fullName>
    </submittedName>
</protein>
<evidence type="ECO:0000256" key="2">
    <source>
        <dbReference type="ARBA" id="ARBA00022630"/>
    </source>
</evidence>
<dbReference type="PRINTS" id="PR00411">
    <property type="entry name" value="PNDRDTASEI"/>
</dbReference>
<comment type="caution">
    <text evidence="6">The sequence shown here is derived from an EMBL/GenBank/DDBJ whole genome shotgun (WGS) entry which is preliminary data.</text>
</comment>
<accession>A0A9D1NC87</accession>
<dbReference type="SUPFAM" id="SSF160996">
    <property type="entry name" value="HI0933 insert domain-like"/>
    <property type="match status" value="1"/>
</dbReference>
<dbReference type="Proteomes" id="UP000886891">
    <property type="component" value="Unassembled WGS sequence"/>
</dbReference>
<reference evidence="6" key="1">
    <citation type="submission" date="2020-10" db="EMBL/GenBank/DDBJ databases">
        <authorList>
            <person name="Gilroy R."/>
        </authorList>
    </citation>
    <scope>NUCLEOTIDE SEQUENCE</scope>
    <source>
        <strain evidence="6">23406</strain>
    </source>
</reference>
<dbReference type="Gene3D" id="3.50.50.60">
    <property type="entry name" value="FAD/NAD(P)-binding domain"/>
    <property type="match status" value="1"/>
</dbReference>
<gene>
    <name evidence="6" type="ORF">IAB14_02675</name>
</gene>